<evidence type="ECO:0008006" key="7">
    <source>
        <dbReference type="Google" id="ProtNLM"/>
    </source>
</evidence>
<evidence type="ECO:0000259" key="4">
    <source>
        <dbReference type="Pfam" id="PF07705"/>
    </source>
</evidence>
<feature type="region of interest" description="Disordered" evidence="1">
    <location>
        <begin position="588"/>
        <end position="609"/>
    </location>
</feature>
<evidence type="ECO:0000259" key="2">
    <source>
        <dbReference type="Pfam" id="PF00963"/>
    </source>
</evidence>
<evidence type="ECO:0000259" key="3">
    <source>
        <dbReference type="Pfam" id="PF05124"/>
    </source>
</evidence>
<feature type="domain" description="Cohesin" evidence="2">
    <location>
        <begin position="268"/>
        <end position="368"/>
    </location>
</feature>
<dbReference type="SUPFAM" id="SSF49384">
    <property type="entry name" value="Carbohydrate-binding domain"/>
    <property type="match status" value="2"/>
</dbReference>
<sequence>MLSIMALLVINSCFAASIELSPNVINIQKGNNFTVDVLLRDIPEIAGYDSKLNYDKTILKLNSISLSTDVNSASLKDTNLNNDGSVSLLWMGNSVTGNLTVATFTFEAINEGDTKISLKNAALSDIEGQGINNFDTLDSEVLVFEPKPDLSIQNVTVVKSNAYEKNNISIIIKNIGQLDAVGFNVSLEISGIFESKYIKTVELLPNNSDAELIFEDVLLGPNNQISVHIDPENNIIEHKKENNQITFNEKPLERHISMILNSNIHPVNTGETFEVTVSLNNLTKNRPAKAVDGILKFDSNVLECLNFTFELVPSEAEGSYLENITISKKDVKFSIVDGEIKGDTVIAKATFKALTVGNSNISLESIVVSDVEGYEFNKMDVKYNYIMYKFLNDSKNIVIEESLFNKINKTKEISNNGSDINMTEIFFGNDSLVIPIVNSHVHKINQELFEKIEDILNNANDLKKTKINNESEMSSRLNKTLEGSQEILNSGFNVSNMGYDIKKDGNILKSRLTFNAVNTTNKSVLIMRFPIGNLNLDEIIVDTGTENVTLLENEFSSTVGWYRIPSEGVLEITLVKDPLVTIKLSSVLPSTDSPSSTNRRRSSSQSVTTIDQTEISKNVISSIKSEKIKQILSNAKVVAGNTVDHNYAANLRTDSIITTVSELNQDTVIVGGPLANPYAKMYDNKFDLKITNDYPGENKGVIQVKEINGYMVIYIAGSDRFGTLAALEYFKTLDELPEKPLIIEWTSTGSKLIK</sequence>
<reference evidence="5" key="1">
    <citation type="submission" date="2007-06" db="EMBL/GenBank/DDBJ databases">
        <title>Complete sequence of Methanococcus vannielii SB.</title>
        <authorList>
            <consortium name="US DOE Joint Genome Institute"/>
            <person name="Copeland A."/>
            <person name="Lucas S."/>
            <person name="Lapidus A."/>
            <person name="Barry K."/>
            <person name="Glavina del Rio T."/>
            <person name="Dalin E."/>
            <person name="Tice H."/>
            <person name="Pitluck S."/>
            <person name="Chain P."/>
            <person name="Malfatti S."/>
            <person name="Shin M."/>
            <person name="Vergez L."/>
            <person name="Schmutz J."/>
            <person name="Larimer F."/>
            <person name="Land M."/>
            <person name="Hauser L."/>
            <person name="Kyrpides N."/>
            <person name="Anderson I."/>
            <person name="Sieprawska-Lupa M."/>
            <person name="Whitman W.B."/>
            <person name="Richardson P."/>
        </authorList>
    </citation>
    <scope>NUCLEOTIDE SEQUENCE [LARGE SCALE GENOMIC DNA]</scope>
    <source>
        <strain evidence="5">SB</strain>
    </source>
</reference>
<dbReference type="GO" id="GO:0000272">
    <property type="term" value="P:polysaccharide catabolic process"/>
    <property type="evidence" value="ECO:0007669"/>
    <property type="project" value="InterPro"/>
</dbReference>
<dbReference type="InterPro" id="IPR022651">
    <property type="entry name" value="S_layer_C"/>
</dbReference>
<dbReference type="Gene3D" id="2.60.40.10">
    <property type="entry name" value="Immunoglobulins"/>
    <property type="match status" value="1"/>
</dbReference>
<evidence type="ECO:0000256" key="1">
    <source>
        <dbReference type="SAM" id="MobiDB-lite"/>
    </source>
</evidence>
<dbReference type="Proteomes" id="UP000001107">
    <property type="component" value="Chromosome"/>
</dbReference>
<feature type="domain" description="CARDB" evidence="4">
    <location>
        <begin position="147"/>
        <end position="246"/>
    </location>
</feature>
<feature type="domain" description="Cohesin" evidence="2">
    <location>
        <begin position="28"/>
        <end position="121"/>
    </location>
</feature>
<dbReference type="Pfam" id="PF00963">
    <property type="entry name" value="Cohesin"/>
    <property type="match status" value="2"/>
</dbReference>
<organism evidence="5 6">
    <name type="scientific">Methanococcus vannielii (strain ATCC 35089 / DSM 1224 / JCM 13029 / OCM 148 / SB)</name>
    <dbReference type="NCBI Taxonomy" id="406327"/>
    <lineage>
        <taxon>Archaea</taxon>
        <taxon>Methanobacteriati</taxon>
        <taxon>Methanobacteriota</taxon>
        <taxon>Methanomada group</taxon>
        <taxon>Methanococci</taxon>
        <taxon>Methanococcales</taxon>
        <taxon>Methanococcaceae</taxon>
        <taxon>Methanococcus</taxon>
    </lineage>
</organism>
<dbReference type="STRING" id="406327.Mevan_0135"/>
<dbReference type="CDD" id="cd08547">
    <property type="entry name" value="Type_II_cohesin"/>
    <property type="match status" value="2"/>
</dbReference>
<dbReference type="EMBL" id="CP000742">
    <property type="protein sequence ID" value="ABR54046.1"/>
    <property type="molecule type" value="Genomic_DNA"/>
</dbReference>
<dbReference type="InterPro" id="IPR011635">
    <property type="entry name" value="CARDB"/>
</dbReference>
<dbReference type="HOGENOM" id="CLU_320476_0_0_2"/>
<dbReference type="GO" id="GO:0030246">
    <property type="term" value="F:carbohydrate binding"/>
    <property type="evidence" value="ECO:0007669"/>
    <property type="project" value="InterPro"/>
</dbReference>
<dbReference type="AlphaFoldDB" id="A6UNH4"/>
<gene>
    <name evidence="5" type="ordered locus">Mevan_0135</name>
</gene>
<dbReference type="Pfam" id="PF05124">
    <property type="entry name" value="S_layer_C"/>
    <property type="match status" value="1"/>
</dbReference>
<evidence type="ECO:0000313" key="6">
    <source>
        <dbReference type="Proteomes" id="UP000001107"/>
    </source>
</evidence>
<feature type="domain" description="S-layer protein outer" evidence="3">
    <location>
        <begin position="615"/>
        <end position="728"/>
    </location>
</feature>
<name>A6UNH4_METVS</name>
<dbReference type="Gene3D" id="2.60.40.680">
    <property type="match status" value="2"/>
</dbReference>
<proteinExistence type="predicted"/>
<accession>A6UNH4</accession>
<dbReference type="InterPro" id="IPR008965">
    <property type="entry name" value="CBM2/CBM3_carb-bd_dom_sf"/>
</dbReference>
<protein>
    <recommendedName>
        <fullName evidence="7">APHP domain protein</fullName>
    </recommendedName>
</protein>
<keyword evidence="6" id="KW-1185">Reference proteome</keyword>
<dbReference type="Pfam" id="PF07705">
    <property type="entry name" value="CARDB"/>
    <property type="match status" value="1"/>
</dbReference>
<dbReference type="InterPro" id="IPR013783">
    <property type="entry name" value="Ig-like_fold"/>
</dbReference>
<dbReference type="eggNOG" id="arCOG03419">
    <property type="taxonomic scope" value="Archaea"/>
</dbReference>
<evidence type="ECO:0000313" key="5">
    <source>
        <dbReference type="EMBL" id="ABR54046.1"/>
    </source>
</evidence>
<dbReference type="InterPro" id="IPR002102">
    <property type="entry name" value="Cohesin_dom"/>
</dbReference>
<dbReference type="KEGG" id="mvn:Mevan_0135"/>